<evidence type="ECO:0000256" key="1">
    <source>
        <dbReference type="SAM" id="SignalP"/>
    </source>
</evidence>
<organism evidence="2 3">
    <name type="scientific">Sinanodonta woodiana</name>
    <name type="common">Chinese pond mussel</name>
    <name type="synonym">Anodonta woodiana</name>
    <dbReference type="NCBI Taxonomy" id="1069815"/>
    <lineage>
        <taxon>Eukaryota</taxon>
        <taxon>Metazoa</taxon>
        <taxon>Spiralia</taxon>
        <taxon>Lophotrochozoa</taxon>
        <taxon>Mollusca</taxon>
        <taxon>Bivalvia</taxon>
        <taxon>Autobranchia</taxon>
        <taxon>Heteroconchia</taxon>
        <taxon>Palaeoheterodonta</taxon>
        <taxon>Unionida</taxon>
        <taxon>Unionoidea</taxon>
        <taxon>Unionidae</taxon>
        <taxon>Unioninae</taxon>
        <taxon>Sinanodonta</taxon>
    </lineage>
</organism>
<dbReference type="AlphaFoldDB" id="A0ABD3XC99"/>
<sequence length="704" mass="82935">MRKTTTFFVLVASSLIQLTAARKEHVICHDVLQIPNIIESDGRNGYDTDILQEIRIRTNLTTDSCNAVLKLHHYGQEKFNDPHEISTSQTMRNSGQLKTQIHLDETSIIGNNMAAKNRRRTDKRMASTKDIIANQDGKIRRDVRFCESRRRLNDEYRCLSRFDYRRIFTDRKRRHNSKINDLLSDTRRDETALNSRKREHFTRGDGRQNIRRQQSHVTNNRKEDTTLARYNARRNEDIRDTTSGLDHMSGFNVVRNIARIEVQGKTPLTRDLTSGEKTFGETRNVVYNNKNVSRTRRSIDSIRKGEVMGKQTRRDDRRNLARRFRKERIRNNDYNGKELRRISDGRVTNLYSHNTSIQRRMKENIIRSARGDLSVSTISRRTTEKRQMDWEVREIRAVKINVREQHAKLYMLQNTRESDEKRHCGSSSVRCIETKAISLRVNQPEKRMVHMKQHHQRDIILQSRRDDKSTLIQRHRYRSYIRQGNYNKQRTDIIDMMGIDRGKSHERVAHFEDITRALMVAPDAQRSSTERHYVTSNRRFHSEVSRLTNRRNSIRQTIGSSLIPNKDVLETERVTVEQRVRKGANKMTYITEQREDVRRSLQITKSERQDMLVSSSQDTLRKNRGHKRDDTICKKKRQGHFSIAGKETISSASERQRLNIRSTDVPLRSRRESQTGLTKARSGRILPKTQRKGNNKVNKLYFSM</sequence>
<reference evidence="2 3" key="1">
    <citation type="submission" date="2024-11" db="EMBL/GenBank/DDBJ databases">
        <title>Chromosome-level genome assembly of the freshwater bivalve Anodonta woodiana.</title>
        <authorList>
            <person name="Chen X."/>
        </authorList>
    </citation>
    <scope>NUCLEOTIDE SEQUENCE [LARGE SCALE GENOMIC DNA]</scope>
    <source>
        <strain evidence="2">MN2024</strain>
        <tissue evidence="2">Gills</tissue>
    </source>
</reference>
<dbReference type="Proteomes" id="UP001634394">
    <property type="component" value="Unassembled WGS sequence"/>
</dbReference>
<keyword evidence="1" id="KW-0732">Signal</keyword>
<feature type="chain" id="PRO_5044807338" evidence="1">
    <location>
        <begin position="22"/>
        <end position="704"/>
    </location>
</feature>
<dbReference type="EMBL" id="JBJQND010000003">
    <property type="protein sequence ID" value="KAL3882623.1"/>
    <property type="molecule type" value="Genomic_DNA"/>
</dbReference>
<accession>A0ABD3XC99</accession>
<evidence type="ECO:0000313" key="2">
    <source>
        <dbReference type="EMBL" id="KAL3882623.1"/>
    </source>
</evidence>
<feature type="signal peptide" evidence="1">
    <location>
        <begin position="1"/>
        <end position="21"/>
    </location>
</feature>
<gene>
    <name evidence="2" type="ORF">ACJMK2_028947</name>
</gene>
<evidence type="ECO:0000313" key="3">
    <source>
        <dbReference type="Proteomes" id="UP001634394"/>
    </source>
</evidence>
<comment type="caution">
    <text evidence="2">The sequence shown here is derived from an EMBL/GenBank/DDBJ whole genome shotgun (WGS) entry which is preliminary data.</text>
</comment>
<protein>
    <submittedName>
        <fullName evidence="2">Uncharacterized protein</fullName>
    </submittedName>
</protein>
<keyword evidence="3" id="KW-1185">Reference proteome</keyword>
<proteinExistence type="predicted"/>
<name>A0ABD3XC99_SINWO</name>